<dbReference type="GO" id="GO:0046872">
    <property type="term" value="F:metal ion binding"/>
    <property type="evidence" value="ECO:0007669"/>
    <property type="project" value="UniProtKB-KW"/>
</dbReference>
<keyword evidence="2" id="KW-0479">Metal-binding</keyword>
<evidence type="ECO:0000256" key="1">
    <source>
        <dbReference type="ARBA" id="ARBA00022714"/>
    </source>
</evidence>
<dbReference type="GO" id="GO:0016491">
    <property type="term" value="F:oxidoreductase activity"/>
    <property type="evidence" value="ECO:0007669"/>
    <property type="project" value="InterPro"/>
</dbReference>
<dbReference type="Proteomes" id="UP000215361">
    <property type="component" value="Unassembled WGS sequence"/>
</dbReference>
<reference evidence="6" key="1">
    <citation type="submission" date="2017-04" db="EMBL/GenBank/DDBJ databases">
        <title>Finegoldia magna isolated from orthopedic joint implant-associated infections.</title>
        <authorList>
            <person name="Bjorklund S."/>
            <person name="Bruggemann H."/>
            <person name="Jensen A."/>
            <person name="Hellmark B."/>
            <person name="Soderquist B."/>
        </authorList>
    </citation>
    <scope>NUCLEOTIDE SEQUENCE [LARGE SCALE GENOMIC DNA]</scope>
    <source>
        <strain evidence="6">08T492</strain>
    </source>
</reference>
<evidence type="ECO:0000256" key="2">
    <source>
        <dbReference type="ARBA" id="ARBA00022723"/>
    </source>
</evidence>
<dbReference type="InterPro" id="IPR001041">
    <property type="entry name" value="2Fe-2S_ferredoxin-type"/>
</dbReference>
<dbReference type="GO" id="GO:0051537">
    <property type="term" value="F:2 iron, 2 sulfur cluster binding"/>
    <property type="evidence" value="ECO:0007669"/>
    <property type="project" value="UniProtKB-KW"/>
</dbReference>
<proteinExistence type="predicted"/>
<dbReference type="PANTHER" id="PTHR44379:SF8">
    <property type="entry name" value="XANTHINE DEHYDROGENASE IRON-SULFUR-BINDING SUBUNIT XDHC-RELATED"/>
    <property type="match status" value="1"/>
</dbReference>
<dbReference type="InterPro" id="IPR012675">
    <property type="entry name" value="Beta-grasp_dom_sf"/>
</dbReference>
<dbReference type="CDD" id="cd00207">
    <property type="entry name" value="fer2"/>
    <property type="match status" value="1"/>
</dbReference>
<dbReference type="InterPro" id="IPR051452">
    <property type="entry name" value="Diverse_Oxidoreductases"/>
</dbReference>
<accession>A0A133N5E8</accession>
<dbReference type="Gene3D" id="1.10.150.120">
    <property type="entry name" value="[2Fe-2S]-binding domain"/>
    <property type="match status" value="1"/>
</dbReference>
<evidence type="ECO:0000256" key="3">
    <source>
        <dbReference type="ARBA" id="ARBA00023004"/>
    </source>
</evidence>
<organism evidence="5 6">
    <name type="scientific">Finegoldia magna</name>
    <name type="common">Peptostreptococcus magnus</name>
    <dbReference type="NCBI Taxonomy" id="1260"/>
    <lineage>
        <taxon>Bacteria</taxon>
        <taxon>Bacillati</taxon>
        <taxon>Bacillota</taxon>
        <taxon>Tissierellia</taxon>
        <taxon>Tissierellales</taxon>
        <taxon>Peptoniphilaceae</taxon>
        <taxon>Finegoldia</taxon>
    </lineage>
</organism>
<dbReference type="InterPro" id="IPR036884">
    <property type="entry name" value="2Fe-2S-bd_dom_sf"/>
</dbReference>
<keyword evidence="3" id="KW-0408">Iron</keyword>
<dbReference type="EMBL" id="NDYI01000008">
    <property type="protein sequence ID" value="OXZ38943.1"/>
    <property type="molecule type" value="Genomic_DNA"/>
</dbReference>
<dbReference type="OMA" id="YPRIHKA"/>
<protein>
    <submittedName>
        <fullName evidence="5">(2Fe-2S)-binding protein</fullName>
    </submittedName>
</protein>
<dbReference type="SUPFAM" id="SSF54292">
    <property type="entry name" value="2Fe-2S ferredoxin-like"/>
    <property type="match status" value="1"/>
</dbReference>
<evidence type="ECO:0000313" key="6">
    <source>
        <dbReference type="Proteomes" id="UP000215361"/>
    </source>
</evidence>
<name>A0A133N5E8_FINMA</name>
<dbReference type="AlphaFoldDB" id="A0A133N5E8"/>
<gene>
    <name evidence="5" type="ORF">B9N56_02245</name>
</gene>
<dbReference type="PROSITE" id="PS51085">
    <property type="entry name" value="2FE2S_FER_2"/>
    <property type="match status" value="1"/>
</dbReference>
<evidence type="ECO:0000313" key="5">
    <source>
        <dbReference type="EMBL" id="OXZ38943.1"/>
    </source>
</evidence>
<dbReference type="Gene3D" id="3.10.20.30">
    <property type="match status" value="1"/>
</dbReference>
<keyword evidence="4" id="KW-0411">Iron-sulfur</keyword>
<dbReference type="InterPro" id="IPR002888">
    <property type="entry name" value="2Fe-2S-bd"/>
</dbReference>
<keyword evidence="1" id="KW-0001">2Fe-2S</keyword>
<sequence length="153" mass="17023">MIIELNVNNKNHIASVDCDTTLYNVLRDLGYKSVKCGCTTSNCGLCTVWLDDVPVLSCSILALRCEGKKITTLEGISESQRKFGELLTEEGGEQCGFCSPGFIMNVLSLKKTIKNPTDEEIEDYLMGNLCRCTGYASQMRAIKKYLEIDDEDK</sequence>
<dbReference type="PANTHER" id="PTHR44379">
    <property type="entry name" value="OXIDOREDUCTASE WITH IRON-SULFUR SUBUNIT"/>
    <property type="match status" value="1"/>
</dbReference>
<dbReference type="Pfam" id="PF01799">
    <property type="entry name" value="Fer2_2"/>
    <property type="match status" value="1"/>
</dbReference>
<dbReference type="Pfam" id="PF00111">
    <property type="entry name" value="Fer2"/>
    <property type="match status" value="1"/>
</dbReference>
<dbReference type="InterPro" id="IPR036010">
    <property type="entry name" value="2Fe-2S_ferredoxin-like_sf"/>
</dbReference>
<dbReference type="SUPFAM" id="SSF47741">
    <property type="entry name" value="CO dehydrogenase ISP C-domain like"/>
    <property type="match status" value="1"/>
</dbReference>
<evidence type="ECO:0000256" key="4">
    <source>
        <dbReference type="ARBA" id="ARBA00023014"/>
    </source>
</evidence>
<dbReference type="RefSeq" id="WP_002835357.1">
    <property type="nucleotide sequence ID" value="NZ_CABKMR010000001.1"/>
</dbReference>
<comment type="caution">
    <text evidence="5">The sequence shown here is derived from an EMBL/GenBank/DDBJ whole genome shotgun (WGS) entry which is preliminary data.</text>
</comment>